<dbReference type="AlphaFoldDB" id="A0A170WB76"/>
<organism evidence="1">
    <name type="scientific">Triatoma infestans</name>
    <name type="common">Assassin bug</name>
    <dbReference type="NCBI Taxonomy" id="30076"/>
    <lineage>
        <taxon>Eukaryota</taxon>
        <taxon>Metazoa</taxon>
        <taxon>Ecdysozoa</taxon>
        <taxon>Arthropoda</taxon>
        <taxon>Hexapoda</taxon>
        <taxon>Insecta</taxon>
        <taxon>Pterygota</taxon>
        <taxon>Neoptera</taxon>
        <taxon>Paraneoptera</taxon>
        <taxon>Hemiptera</taxon>
        <taxon>Heteroptera</taxon>
        <taxon>Panheteroptera</taxon>
        <taxon>Cimicomorpha</taxon>
        <taxon>Reduviidae</taxon>
        <taxon>Triatominae</taxon>
        <taxon>Triatoma</taxon>
    </lineage>
</organism>
<feature type="non-terminal residue" evidence="1">
    <location>
        <position position="1"/>
    </location>
</feature>
<sequence length="126" mass="14586">KKIIVHRFIDLKSRLKMDCNADIKNLIKDKYLLVKELLRKKDRDTEPYKSAYEAKELLSEMKEIMQEYVGKGGQLNIRENAKLAGIYYLLGTVCMSTEETSSAEKHLLASYYMIEDNSCHSDNVLC</sequence>
<dbReference type="EMBL" id="GEMB01005923">
    <property type="protein sequence ID" value="JAR97401.1"/>
    <property type="molecule type" value="Transcribed_RNA"/>
</dbReference>
<accession>A0A170WB76</accession>
<feature type="non-terminal residue" evidence="1">
    <location>
        <position position="126"/>
    </location>
</feature>
<reference evidence="1" key="1">
    <citation type="submission" date="2016-04" db="EMBL/GenBank/DDBJ databases">
        <authorList>
            <person name="Calderon-Fernandez G.M.Sr."/>
        </authorList>
    </citation>
    <scope>NUCLEOTIDE SEQUENCE</scope>
    <source>
        <strain evidence="1">Int1</strain>
        <tissue evidence="1">Integument</tissue>
    </source>
</reference>
<name>A0A170WB76_TRIIF</name>
<reference evidence="1" key="2">
    <citation type="journal article" date="2017" name="J. Med. Entomol.">
        <title>Transcriptome Analysis of the Triatoma infestans (Hemiptera: Reduviidae) Integument.</title>
        <authorList>
            <person name="Calderon-Fernandez G.M."/>
            <person name="Moriconi D.E."/>
            <person name="Dulbecco A.B."/>
            <person name="Juarez M.P."/>
        </authorList>
    </citation>
    <scope>NUCLEOTIDE SEQUENCE</scope>
    <source>
        <strain evidence="1">Int1</strain>
        <tissue evidence="1">Integument</tissue>
    </source>
</reference>
<evidence type="ECO:0000313" key="1">
    <source>
        <dbReference type="EMBL" id="JAR97401.1"/>
    </source>
</evidence>
<proteinExistence type="predicted"/>
<protein>
    <submittedName>
        <fullName evidence="1">Kif1-binding protein-like protein isoform x2</fullName>
    </submittedName>
</protein>